<evidence type="ECO:0000313" key="1">
    <source>
        <dbReference type="EMBL" id="CRH01188.1"/>
    </source>
</evidence>
<protein>
    <submittedName>
        <fullName evidence="1">Uncharacterized protein</fullName>
    </submittedName>
</protein>
<gene>
    <name evidence="1" type="ORF">PRELSG_1207100</name>
</gene>
<dbReference type="RefSeq" id="XP_028534189.1">
    <property type="nucleotide sequence ID" value="XM_028677840.1"/>
</dbReference>
<dbReference type="VEuPathDB" id="PlasmoDB:PRELSG_1207100"/>
<dbReference type="KEGG" id="prel:PRELSG_1207100"/>
<proteinExistence type="predicted"/>
<sequence>MLNNNDFNKGIHQIDTFQNNNNNNNSNNNNFFNMLSNLDDNNNSHSYTSNFFSKNVITNDNNINMFDNLNNNLPFNNFQNKSCVNFFSKVETPNNNSEVLFTEVKKNISIFGNKLKNSPLFANTSGIENKNGNNNFRFDDYVSKDKSIFGNRLKERKPLFTNIKNENSLSLNDENLNYATNENITQLGNQNNNFMNYNYDQKKFSYIFNSCDNNDFTKHINNEINEKNNLFRNVCNPVSLNIENNSNIKSINPFANNTIINESPNLSICTDINSNNYNSIQNNIQYPYLYHNTNNKNILSPNCTPFNEQNIINTQTNLFNEKNNFSYNEINNLSNYSNMLPSNIANYAVNNSNTNIPNQNNINITENFLKEQNSNTNIIASNNFMSNADINLNKNELFYNQNKITQKGNFDLRYNDQIISNNNINSSIEYNTNPNFILGESGVNSLKELERTNQDGKLNETSFTSENEILFERKYIENTEKRVLFFNNNFIKSLELINTHNLNSYNENRSTIYTFPYYESFNNGIFYIKAIEECKKAERFDIDDDLYNKIFSKNDGNEMKVLKNININEKIDNENMKLSIYYPLLHVEKIKFRQPLSLDNSNKPINNNFELGKIPTVI</sequence>
<dbReference type="OrthoDB" id="372892at2759"/>
<dbReference type="AlphaFoldDB" id="A0A1J1HCP0"/>
<accession>A0A1J1HCP0</accession>
<dbReference type="OMA" id="EIMFEKN"/>
<organism evidence="1 2">
    <name type="scientific">Plasmodium relictum</name>
    <dbReference type="NCBI Taxonomy" id="85471"/>
    <lineage>
        <taxon>Eukaryota</taxon>
        <taxon>Sar</taxon>
        <taxon>Alveolata</taxon>
        <taxon>Apicomplexa</taxon>
        <taxon>Aconoidasida</taxon>
        <taxon>Haemosporida</taxon>
        <taxon>Plasmodiidae</taxon>
        <taxon>Plasmodium</taxon>
        <taxon>Plasmodium (Haemamoeba)</taxon>
    </lineage>
</organism>
<dbReference type="EMBL" id="LN835307">
    <property type="protein sequence ID" value="CRH01188.1"/>
    <property type="molecule type" value="Genomic_DNA"/>
</dbReference>
<dbReference type="GeneID" id="39737315"/>
<evidence type="ECO:0000313" key="2">
    <source>
        <dbReference type="Proteomes" id="UP000220158"/>
    </source>
</evidence>
<name>A0A1J1HCP0_PLARL</name>
<reference evidence="1 2" key="1">
    <citation type="submission" date="2015-04" db="EMBL/GenBank/DDBJ databases">
        <authorList>
            <consortium name="Pathogen Informatics"/>
        </authorList>
    </citation>
    <scope>NUCLEOTIDE SEQUENCE [LARGE SCALE GENOMIC DNA]</scope>
    <source>
        <strain evidence="1 2">SGS1</strain>
    </source>
</reference>
<dbReference type="Proteomes" id="UP000220158">
    <property type="component" value="Chromosome 12"/>
</dbReference>
<keyword evidence="2" id="KW-1185">Reference proteome</keyword>